<organism evidence="2 3">
    <name type="scientific">Actinomadura yumaensis</name>
    <dbReference type="NCBI Taxonomy" id="111807"/>
    <lineage>
        <taxon>Bacteria</taxon>
        <taxon>Bacillati</taxon>
        <taxon>Actinomycetota</taxon>
        <taxon>Actinomycetes</taxon>
        <taxon>Streptosporangiales</taxon>
        <taxon>Thermomonosporaceae</taxon>
        <taxon>Actinomadura</taxon>
    </lineage>
</organism>
<keyword evidence="3" id="KW-1185">Reference proteome</keyword>
<sequence length="52" mass="6125">MRANIQNPEGNNPFEKAKKKGKRKTPDFRSAAFNDNRRNARQMPARRLQRGR</sequence>
<gene>
    <name evidence="2" type="ORF">ACFQKB_45975</name>
</gene>
<protein>
    <submittedName>
        <fullName evidence="2">Uncharacterized protein</fullName>
    </submittedName>
</protein>
<feature type="compositionally biased region" description="Polar residues" evidence="1">
    <location>
        <begin position="1"/>
        <end position="10"/>
    </location>
</feature>
<evidence type="ECO:0000313" key="2">
    <source>
        <dbReference type="EMBL" id="MFC6887179.1"/>
    </source>
</evidence>
<dbReference type="RefSeq" id="WP_160821488.1">
    <property type="nucleotide sequence ID" value="NZ_JBHSXE010000001.1"/>
</dbReference>
<evidence type="ECO:0000256" key="1">
    <source>
        <dbReference type="SAM" id="MobiDB-lite"/>
    </source>
</evidence>
<reference evidence="3" key="1">
    <citation type="journal article" date="2019" name="Int. J. Syst. Evol. Microbiol.">
        <title>The Global Catalogue of Microorganisms (GCM) 10K type strain sequencing project: providing services to taxonomists for standard genome sequencing and annotation.</title>
        <authorList>
            <consortium name="The Broad Institute Genomics Platform"/>
            <consortium name="The Broad Institute Genome Sequencing Center for Infectious Disease"/>
            <person name="Wu L."/>
            <person name="Ma J."/>
        </authorList>
    </citation>
    <scope>NUCLEOTIDE SEQUENCE [LARGE SCALE GENOMIC DNA]</scope>
    <source>
        <strain evidence="3">JCM 3369</strain>
    </source>
</reference>
<accession>A0ABW2CZA6</accession>
<evidence type="ECO:0000313" key="3">
    <source>
        <dbReference type="Proteomes" id="UP001596380"/>
    </source>
</evidence>
<dbReference type="EMBL" id="JBHSXS010000072">
    <property type="protein sequence ID" value="MFC6887179.1"/>
    <property type="molecule type" value="Genomic_DNA"/>
</dbReference>
<dbReference type="Proteomes" id="UP001596380">
    <property type="component" value="Unassembled WGS sequence"/>
</dbReference>
<proteinExistence type="predicted"/>
<comment type="caution">
    <text evidence="2">The sequence shown here is derived from an EMBL/GenBank/DDBJ whole genome shotgun (WGS) entry which is preliminary data.</text>
</comment>
<feature type="region of interest" description="Disordered" evidence="1">
    <location>
        <begin position="1"/>
        <end position="52"/>
    </location>
</feature>
<name>A0ABW2CZA6_9ACTN</name>